<evidence type="ECO:0000313" key="1">
    <source>
        <dbReference type="EMBL" id="MDJ1498578.1"/>
    </source>
</evidence>
<proteinExistence type="predicted"/>
<reference evidence="1 2" key="1">
    <citation type="submission" date="2023-05" db="EMBL/GenBank/DDBJ databases">
        <authorList>
            <person name="Zhang X."/>
        </authorList>
    </citation>
    <scope>NUCLEOTIDE SEQUENCE [LARGE SCALE GENOMIC DNA]</scope>
    <source>
        <strain evidence="1 2">DM2B3-1</strain>
    </source>
</reference>
<evidence type="ECO:0000313" key="2">
    <source>
        <dbReference type="Proteomes" id="UP001228581"/>
    </source>
</evidence>
<protein>
    <submittedName>
        <fullName evidence="1">Uncharacterized protein</fullName>
    </submittedName>
</protein>
<sequence length="209" mass="24359">MGYKSYMITINNQSQPIDDRILLDKLGFSQFQFIKETTLEQCMYPRDKSINLGMFNNSLIICDDFQLASQLALYTKSEKLAPYEQVLTDLFPSSEILTTNCHSTGNLHMYTLVSNGKRVRFKLVAPGELVEFGERITEEEKVYAFSEMVNGKRVFKSRYDEEDNYRYNEDQMMEEFTFGVAARHLGLNIAQEDDEALMFTTKFRKYLKS</sequence>
<dbReference type="Proteomes" id="UP001228581">
    <property type="component" value="Unassembled WGS sequence"/>
</dbReference>
<dbReference type="RefSeq" id="WP_314005089.1">
    <property type="nucleotide sequence ID" value="NZ_JASJOT010000051.1"/>
</dbReference>
<comment type="caution">
    <text evidence="1">The sequence shown here is derived from an EMBL/GenBank/DDBJ whole genome shotgun (WGS) entry which is preliminary data.</text>
</comment>
<gene>
    <name evidence="1" type="ORF">QNI19_36930</name>
</gene>
<keyword evidence="2" id="KW-1185">Reference proteome</keyword>
<organism evidence="1 2">
    <name type="scientific">Xanthocytophaga flava</name>
    <dbReference type="NCBI Taxonomy" id="3048013"/>
    <lineage>
        <taxon>Bacteria</taxon>
        <taxon>Pseudomonadati</taxon>
        <taxon>Bacteroidota</taxon>
        <taxon>Cytophagia</taxon>
        <taxon>Cytophagales</taxon>
        <taxon>Rhodocytophagaceae</taxon>
        <taxon>Xanthocytophaga</taxon>
    </lineage>
</organism>
<dbReference type="EMBL" id="JASJOT010000051">
    <property type="protein sequence ID" value="MDJ1498578.1"/>
    <property type="molecule type" value="Genomic_DNA"/>
</dbReference>
<accession>A0ABT7CXW9</accession>
<name>A0ABT7CXW9_9BACT</name>